<evidence type="ECO:0000256" key="1">
    <source>
        <dbReference type="ARBA" id="ARBA00010062"/>
    </source>
</evidence>
<dbReference type="PANTHER" id="PTHR47628">
    <property type="match status" value="1"/>
</dbReference>
<dbReference type="Gene3D" id="3.40.50.2300">
    <property type="match status" value="2"/>
</dbReference>
<comment type="similarity">
    <text evidence="1">Belongs to the leucine-binding protein family.</text>
</comment>
<evidence type="ECO:0000259" key="3">
    <source>
        <dbReference type="Pfam" id="PF13458"/>
    </source>
</evidence>
<dbReference type="InterPro" id="IPR028081">
    <property type="entry name" value="Leu-bd"/>
</dbReference>
<dbReference type="CDD" id="cd06358">
    <property type="entry name" value="PBP1_NHase"/>
    <property type="match status" value="1"/>
</dbReference>
<keyword evidence="2" id="KW-0732">Signal</keyword>
<dbReference type="Proteomes" id="UP000199628">
    <property type="component" value="Unassembled WGS sequence"/>
</dbReference>
<dbReference type="EMBL" id="FMZV01000021">
    <property type="protein sequence ID" value="SDE49664.1"/>
    <property type="molecule type" value="Genomic_DNA"/>
</dbReference>
<reference evidence="5" key="1">
    <citation type="submission" date="2016-10" db="EMBL/GenBank/DDBJ databases">
        <authorList>
            <person name="Varghese N."/>
            <person name="Submissions S."/>
        </authorList>
    </citation>
    <scope>NUCLEOTIDE SEQUENCE [LARGE SCALE GENOMIC DNA]</scope>
    <source>
        <strain evidence="5">CGMCC 1.9108</strain>
    </source>
</reference>
<accession>A0A1G7DDH2</accession>
<evidence type="ECO:0000313" key="5">
    <source>
        <dbReference type="Proteomes" id="UP000199628"/>
    </source>
</evidence>
<feature type="domain" description="Leucine-binding protein" evidence="3">
    <location>
        <begin position="44"/>
        <end position="337"/>
    </location>
</feature>
<dbReference type="Pfam" id="PF13458">
    <property type="entry name" value="Peripla_BP_6"/>
    <property type="match status" value="1"/>
</dbReference>
<dbReference type="InterPro" id="IPR028082">
    <property type="entry name" value="Peripla_BP_I"/>
</dbReference>
<dbReference type="AlphaFoldDB" id="A0A1G7DDH2"/>
<protein>
    <submittedName>
        <fullName evidence="4">Amino acid/amide ABC transporter substrate-binding protein, HAAT family</fullName>
    </submittedName>
</protein>
<sequence>MQCANSLSAWRGVIDMNRFAAELFVPTELAELRDGPMAASRSSYRIALLIPLCGAAGLWAPSCISSAQAAVEELNRGHGLNGRKVQLIMIDAAQESSLPIEETVNDLIESRSIDAIVGMHISAIRQRLSKVVRQRIPYIYTPLYEGGETTAGLFAIGETPDEQLGPSMELMQSQYRPKSWALIGNDYVWPRMSHLNAKAKLKQLAVNLAYEKYLPFGLSNMARHVDDIAMSGAEAVLISLVGQDAVAFNRAFGAAGLHDRIVRLSCAVDENALLASGARNSKRMFVASSYFASLPTEANAAFKEVYYGLHGDQAPVLNALGQSTYEGVHFLAGLLQEQPRTWQNKSHGAIPPVIHRSARQRQGTARPNRAQIYLARADGLKFEVINSF</sequence>
<evidence type="ECO:0000256" key="2">
    <source>
        <dbReference type="ARBA" id="ARBA00022729"/>
    </source>
</evidence>
<keyword evidence="5" id="KW-1185">Reference proteome</keyword>
<gene>
    <name evidence="4" type="ORF">SAMN04488239_1213</name>
</gene>
<dbReference type="STRING" id="639004.SAMN04488239_1213"/>
<evidence type="ECO:0000313" key="4">
    <source>
        <dbReference type="EMBL" id="SDE49664.1"/>
    </source>
</evidence>
<name>A0A1G7DDH2_9RHOB</name>
<dbReference type="PANTHER" id="PTHR47628:SF1">
    <property type="entry name" value="ALIPHATIC AMIDASE EXPRESSION-REGULATING PROTEIN"/>
    <property type="match status" value="1"/>
</dbReference>
<dbReference type="SUPFAM" id="SSF53822">
    <property type="entry name" value="Periplasmic binding protein-like I"/>
    <property type="match status" value="1"/>
</dbReference>
<proteinExistence type="inferred from homology"/>
<organism evidence="4 5">
    <name type="scientific">Ruegeria marina</name>
    <dbReference type="NCBI Taxonomy" id="639004"/>
    <lineage>
        <taxon>Bacteria</taxon>
        <taxon>Pseudomonadati</taxon>
        <taxon>Pseudomonadota</taxon>
        <taxon>Alphaproteobacteria</taxon>
        <taxon>Rhodobacterales</taxon>
        <taxon>Roseobacteraceae</taxon>
        <taxon>Ruegeria</taxon>
    </lineage>
</organism>